<dbReference type="OrthoDB" id="10028922at2759"/>
<accession>A0A6G0YC79</accession>
<name>A0A6G0YC79_APHCR</name>
<sequence length="564" mass="64613">MENNMLVQDAVQGCSNLDGMQGNEESIGNNTTDKEKLPELVQEATSEYSNLEDVQGNKESIKFNTTIQKELNQLVQKVVQGCSNLEEFPLQRDDEFEGSYINNRMSFAEISAPHRSYDRLAAASYDDYCQGKSPLIKIPRIKLVTHFPLACLHLIYLGTVRKILLLLLTKGPLTVGLSSATLQNISYQLVELSKTITSDFARKFLKNNLNPKLCIHFMTLNVAIRILSSPEYIIDLIDYAEELLIHFVREFSLLYGEEFVSYNIHHLIHLAEDCRLYGILDTFSTFPFENSFQIIKRKLKKSTQPYIQLLLLLYIQPLVQLHNREVENSKILQCLPNTIDIPKLRRINNDSPFIDGVIGNSFKSVKIKQFKLTTYKPNNYCIVDDGSIILVENIIQTNNDKIILVCRKFLNVCDLFNCPMPSNVIGIFLCGGLSELILEYVICEVQFEEGPMISILFSSWLIQPTNYDSSPSYFLWPLKKGLSSKLIKRNCPPDSNWARDECKVLYKCGNYEIARKKLKRFEEESAIVVKQPMMKPEIEVKKLNQYTTEKKCLAVMITKSVEIS</sequence>
<evidence type="ECO:0000313" key="2">
    <source>
        <dbReference type="EMBL" id="KAF0753166.1"/>
    </source>
</evidence>
<dbReference type="PANTHER" id="PTHR33053:SF25">
    <property type="entry name" value="TRANSPOSASE DOMAIN-CONTAINING PROTEIN"/>
    <property type="match status" value="1"/>
</dbReference>
<organism evidence="2 3">
    <name type="scientific">Aphis craccivora</name>
    <name type="common">Cowpea aphid</name>
    <dbReference type="NCBI Taxonomy" id="307492"/>
    <lineage>
        <taxon>Eukaryota</taxon>
        <taxon>Metazoa</taxon>
        <taxon>Ecdysozoa</taxon>
        <taxon>Arthropoda</taxon>
        <taxon>Hexapoda</taxon>
        <taxon>Insecta</taxon>
        <taxon>Pterygota</taxon>
        <taxon>Neoptera</taxon>
        <taxon>Paraneoptera</taxon>
        <taxon>Hemiptera</taxon>
        <taxon>Sternorrhyncha</taxon>
        <taxon>Aphidomorpha</taxon>
        <taxon>Aphidoidea</taxon>
        <taxon>Aphididae</taxon>
        <taxon>Aphidini</taxon>
        <taxon>Aphis</taxon>
        <taxon>Aphis</taxon>
    </lineage>
</organism>
<keyword evidence="3" id="KW-1185">Reference proteome</keyword>
<dbReference type="PANTHER" id="PTHR33053">
    <property type="entry name" value="PROTEIN, PUTATIVE-RELATED"/>
    <property type="match status" value="1"/>
</dbReference>
<gene>
    <name evidence="2" type="ORF">FWK35_00022866</name>
</gene>
<evidence type="ECO:0000256" key="1">
    <source>
        <dbReference type="SAM" id="MobiDB-lite"/>
    </source>
</evidence>
<dbReference type="EMBL" id="VUJU01004817">
    <property type="protein sequence ID" value="KAF0753166.1"/>
    <property type="molecule type" value="Genomic_DNA"/>
</dbReference>
<evidence type="ECO:0000313" key="3">
    <source>
        <dbReference type="Proteomes" id="UP000478052"/>
    </source>
</evidence>
<dbReference type="AlphaFoldDB" id="A0A6G0YC79"/>
<proteinExistence type="predicted"/>
<reference evidence="2 3" key="1">
    <citation type="submission" date="2019-08" db="EMBL/GenBank/DDBJ databases">
        <title>Whole genome of Aphis craccivora.</title>
        <authorList>
            <person name="Voronova N.V."/>
            <person name="Shulinski R.S."/>
            <person name="Bandarenka Y.V."/>
            <person name="Zhorov D.G."/>
            <person name="Warner D."/>
        </authorList>
    </citation>
    <scope>NUCLEOTIDE SEQUENCE [LARGE SCALE GENOMIC DNA]</scope>
    <source>
        <strain evidence="2">180601</strain>
        <tissue evidence="2">Whole Body</tissue>
    </source>
</reference>
<comment type="caution">
    <text evidence="2">The sequence shown here is derived from an EMBL/GenBank/DDBJ whole genome shotgun (WGS) entry which is preliminary data.</text>
</comment>
<dbReference type="Proteomes" id="UP000478052">
    <property type="component" value="Unassembled WGS sequence"/>
</dbReference>
<evidence type="ECO:0008006" key="4">
    <source>
        <dbReference type="Google" id="ProtNLM"/>
    </source>
</evidence>
<protein>
    <recommendedName>
        <fullName evidence="4">DUF4218 domain-containing protein</fullName>
    </recommendedName>
</protein>
<feature type="region of interest" description="Disordered" evidence="1">
    <location>
        <begin position="15"/>
        <end position="35"/>
    </location>
</feature>